<evidence type="ECO:0000313" key="2">
    <source>
        <dbReference type="Proteomes" id="UP000035955"/>
    </source>
</evidence>
<dbReference type="PATRIC" id="fig|298794.3.peg.1905"/>
<dbReference type="Gene3D" id="3.40.50.1000">
    <property type="entry name" value="HAD superfamily/HAD-like"/>
    <property type="match status" value="1"/>
</dbReference>
<organism evidence="1 2">
    <name type="scientific">Methylobacterium variabile</name>
    <dbReference type="NCBI Taxonomy" id="298794"/>
    <lineage>
        <taxon>Bacteria</taxon>
        <taxon>Pseudomonadati</taxon>
        <taxon>Pseudomonadota</taxon>
        <taxon>Alphaproteobacteria</taxon>
        <taxon>Hyphomicrobiales</taxon>
        <taxon>Methylobacteriaceae</taxon>
        <taxon>Methylobacterium</taxon>
    </lineage>
</organism>
<accession>A0A0J6V2C2</accession>
<gene>
    <name evidence="1" type="ORF">VQ02_22450</name>
</gene>
<dbReference type="OrthoDB" id="1654944at2"/>
<dbReference type="InterPro" id="IPR036412">
    <property type="entry name" value="HAD-like_sf"/>
</dbReference>
<dbReference type="SUPFAM" id="SSF56784">
    <property type="entry name" value="HAD-like"/>
    <property type="match status" value="1"/>
</dbReference>
<protein>
    <submittedName>
        <fullName evidence="1">Uncharacterized protein</fullName>
    </submittedName>
</protein>
<dbReference type="InterPro" id="IPR023214">
    <property type="entry name" value="HAD_sf"/>
</dbReference>
<name>A0A0J6V2C2_9HYPH</name>
<dbReference type="EMBL" id="LABY01000165">
    <property type="protein sequence ID" value="KMO32961.1"/>
    <property type="molecule type" value="Genomic_DNA"/>
</dbReference>
<sequence length="164" mass="17863">MQFYLDCDGVLADFDAGAARVLGCPPRAYRQRHGLARFWAALARAPDFYGQLPLMPDAMALFDAVRPLAPIILTGCPRGTWAQPQKERWAARHFPGTRLVTCLAVDKSRHCRPGDVLVDDTPTHRHLWEGMGGVFILHRSARASLRTLAAHLPGGLPGEGSGAA</sequence>
<reference evidence="1 2" key="1">
    <citation type="submission" date="2015-03" db="EMBL/GenBank/DDBJ databases">
        <title>Genome sequencing of Methylobacterium variabile DSM 16961.</title>
        <authorList>
            <person name="Chaudhry V."/>
            <person name="Patil P.B."/>
        </authorList>
    </citation>
    <scope>NUCLEOTIDE SEQUENCE [LARGE SCALE GENOMIC DNA]</scope>
    <source>
        <strain evidence="1 2">DSM 16961</strain>
    </source>
</reference>
<dbReference type="Gene3D" id="1.10.40.40">
    <property type="entry name" value="Deoxyribonucleotidase, domain 2"/>
    <property type="match status" value="1"/>
</dbReference>
<proteinExistence type="predicted"/>
<keyword evidence="2" id="KW-1185">Reference proteome</keyword>
<dbReference type="AlphaFoldDB" id="A0A0J6V2C2"/>
<dbReference type="Proteomes" id="UP000035955">
    <property type="component" value="Unassembled WGS sequence"/>
</dbReference>
<evidence type="ECO:0000313" key="1">
    <source>
        <dbReference type="EMBL" id="KMO32961.1"/>
    </source>
</evidence>
<comment type="caution">
    <text evidence="1">The sequence shown here is derived from an EMBL/GenBank/DDBJ whole genome shotgun (WGS) entry which is preliminary data.</text>
</comment>